<dbReference type="AlphaFoldDB" id="A0AAV4VTL6"/>
<evidence type="ECO:0000313" key="2">
    <source>
        <dbReference type="Proteomes" id="UP001054945"/>
    </source>
</evidence>
<proteinExistence type="predicted"/>
<reference evidence="1 2" key="1">
    <citation type="submission" date="2021-06" db="EMBL/GenBank/DDBJ databases">
        <title>Caerostris extrusa draft genome.</title>
        <authorList>
            <person name="Kono N."/>
            <person name="Arakawa K."/>
        </authorList>
    </citation>
    <scope>NUCLEOTIDE SEQUENCE [LARGE SCALE GENOMIC DNA]</scope>
</reference>
<accession>A0AAV4VTL6</accession>
<evidence type="ECO:0000313" key="1">
    <source>
        <dbReference type="EMBL" id="GIY72828.1"/>
    </source>
</evidence>
<organism evidence="1 2">
    <name type="scientific">Caerostris extrusa</name>
    <name type="common">Bark spider</name>
    <name type="synonym">Caerostris bankana</name>
    <dbReference type="NCBI Taxonomy" id="172846"/>
    <lineage>
        <taxon>Eukaryota</taxon>
        <taxon>Metazoa</taxon>
        <taxon>Ecdysozoa</taxon>
        <taxon>Arthropoda</taxon>
        <taxon>Chelicerata</taxon>
        <taxon>Arachnida</taxon>
        <taxon>Araneae</taxon>
        <taxon>Araneomorphae</taxon>
        <taxon>Entelegynae</taxon>
        <taxon>Araneoidea</taxon>
        <taxon>Araneidae</taxon>
        <taxon>Caerostris</taxon>
    </lineage>
</organism>
<dbReference type="EMBL" id="BPLR01014994">
    <property type="protein sequence ID" value="GIY72828.1"/>
    <property type="molecule type" value="Genomic_DNA"/>
</dbReference>
<name>A0AAV4VTL6_CAEEX</name>
<gene>
    <name evidence="1" type="ORF">CEXT_637551</name>
</gene>
<sequence>MIKGGVEGTSEGRRAVKLNQRDPLLLLRRELNILPIDWPPPGPSPLLPPISSYVLHVNAFIQVRSDSEISSLIRYPGPLAKRSMRFICTVKSFVEVRF</sequence>
<keyword evidence="2" id="KW-1185">Reference proteome</keyword>
<protein>
    <submittedName>
        <fullName evidence="1">Uncharacterized protein</fullName>
    </submittedName>
</protein>
<dbReference type="Proteomes" id="UP001054945">
    <property type="component" value="Unassembled WGS sequence"/>
</dbReference>
<comment type="caution">
    <text evidence="1">The sequence shown here is derived from an EMBL/GenBank/DDBJ whole genome shotgun (WGS) entry which is preliminary data.</text>
</comment>